<dbReference type="Proteomes" id="UP001055879">
    <property type="component" value="Linkage Group LG01"/>
</dbReference>
<name>A0ACB9FJD0_ARCLA</name>
<gene>
    <name evidence="1" type="ORF">L6452_02046</name>
</gene>
<comment type="caution">
    <text evidence="1">The sequence shown here is derived from an EMBL/GenBank/DDBJ whole genome shotgun (WGS) entry which is preliminary data.</text>
</comment>
<accession>A0ACB9FJD0</accession>
<sequence>MSTASLIQYLSPILLASSFLLITTATHVTPPPSSPPPGGCADSVISFSPCLPYISAPPNDLSDDPSSQCCDIFNGAFDSGEAECLCYLVRQSTLLGFPINASKLLSLSDLCSLNNNSQANNTDLSLQSICSGSPTLPPLLSTKNKPHSGSNAPPPPSTTSVTSTAKNASRPVRPPTSKPSTSQQGNNGNHLEPTYAIAFLSIYVFDFGEMGKTIETEAQLKDSSHHRYK</sequence>
<evidence type="ECO:0000313" key="2">
    <source>
        <dbReference type="Proteomes" id="UP001055879"/>
    </source>
</evidence>
<organism evidence="1 2">
    <name type="scientific">Arctium lappa</name>
    <name type="common">Greater burdock</name>
    <name type="synonym">Lappa major</name>
    <dbReference type="NCBI Taxonomy" id="4217"/>
    <lineage>
        <taxon>Eukaryota</taxon>
        <taxon>Viridiplantae</taxon>
        <taxon>Streptophyta</taxon>
        <taxon>Embryophyta</taxon>
        <taxon>Tracheophyta</taxon>
        <taxon>Spermatophyta</taxon>
        <taxon>Magnoliopsida</taxon>
        <taxon>eudicotyledons</taxon>
        <taxon>Gunneridae</taxon>
        <taxon>Pentapetalae</taxon>
        <taxon>asterids</taxon>
        <taxon>campanulids</taxon>
        <taxon>Asterales</taxon>
        <taxon>Asteraceae</taxon>
        <taxon>Carduoideae</taxon>
        <taxon>Cardueae</taxon>
        <taxon>Arctiinae</taxon>
        <taxon>Arctium</taxon>
    </lineage>
</organism>
<reference evidence="1 2" key="2">
    <citation type="journal article" date="2022" name="Mol. Ecol. Resour.">
        <title>The genomes of chicory, endive, great burdock and yacon provide insights into Asteraceae paleo-polyploidization history and plant inulin production.</title>
        <authorList>
            <person name="Fan W."/>
            <person name="Wang S."/>
            <person name="Wang H."/>
            <person name="Wang A."/>
            <person name="Jiang F."/>
            <person name="Liu H."/>
            <person name="Zhao H."/>
            <person name="Xu D."/>
            <person name="Zhang Y."/>
        </authorList>
    </citation>
    <scope>NUCLEOTIDE SEQUENCE [LARGE SCALE GENOMIC DNA]</scope>
    <source>
        <strain evidence="2">cv. Niubang</strain>
    </source>
</reference>
<reference evidence="2" key="1">
    <citation type="journal article" date="2022" name="Mol. Ecol. Resour.">
        <title>The genomes of chicory, endive, great burdock and yacon provide insights into Asteraceae palaeo-polyploidization history and plant inulin production.</title>
        <authorList>
            <person name="Fan W."/>
            <person name="Wang S."/>
            <person name="Wang H."/>
            <person name="Wang A."/>
            <person name="Jiang F."/>
            <person name="Liu H."/>
            <person name="Zhao H."/>
            <person name="Xu D."/>
            <person name="Zhang Y."/>
        </authorList>
    </citation>
    <scope>NUCLEOTIDE SEQUENCE [LARGE SCALE GENOMIC DNA]</scope>
    <source>
        <strain evidence="2">cv. Niubang</strain>
    </source>
</reference>
<dbReference type="EMBL" id="CM042047">
    <property type="protein sequence ID" value="KAI3770898.1"/>
    <property type="molecule type" value="Genomic_DNA"/>
</dbReference>
<keyword evidence="2" id="KW-1185">Reference proteome</keyword>
<evidence type="ECO:0000313" key="1">
    <source>
        <dbReference type="EMBL" id="KAI3770898.1"/>
    </source>
</evidence>
<protein>
    <submittedName>
        <fullName evidence="1">Uncharacterized protein</fullName>
    </submittedName>
</protein>
<proteinExistence type="predicted"/>